<comment type="caution">
    <text evidence="4">The sequence shown here is derived from an EMBL/GenBank/DDBJ whole genome shotgun (WGS) entry which is preliminary data.</text>
</comment>
<proteinExistence type="inferred from homology"/>
<organism evidence="4 5">
    <name type="scientific">Rhodopirellula halodulae</name>
    <dbReference type="NCBI Taxonomy" id="2894198"/>
    <lineage>
        <taxon>Bacteria</taxon>
        <taxon>Pseudomonadati</taxon>
        <taxon>Planctomycetota</taxon>
        <taxon>Planctomycetia</taxon>
        <taxon>Pirellulales</taxon>
        <taxon>Pirellulaceae</taxon>
        <taxon>Rhodopirellula</taxon>
    </lineage>
</organism>
<evidence type="ECO:0000256" key="1">
    <source>
        <dbReference type="ARBA" id="ARBA00038310"/>
    </source>
</evidence>
<dbReference type="InterPro" id="IPR032466">
    <property type="entry name" value="Metal_Hydrolase"/>
</dbReference>
<dbReference type="EMBL" id="JAJKFW010000023">
    <property type="protein sequence ID" value="MCC9643079.1"/>
    <property type="molecule type" value="Genomic_DNA"/>
</dbReference>
<evidence type="ECO:0000259" key="3">
    <source>
        <dbReference type="Pfam" id="PF04909"/>
    </source>
</evidence>
<dbReference type="SUPFAM" id="SSF51556">
    <property type="entry name" value="Metallo-dependent hydrolases"/>
    <property type="match status" value="1"/>
</dbReference>
<dbReference type="Pfam" id="PF04909">
    <property type="entry name" value="Amidohydro_2"/>
    <property type="match status" value="1"/>
</dbReference>
<evidence type="ECO:0000256" key="2">
    <source>
        <dbReference type="SAM" id="SignalP"/>
    </source>
</evidence>
<dbReference type="PANTHER" id="PTHR43569:SF2">
    <property type="entry name" value="AMIDOHYDROLASE-RELATED DOMAIN-CONTAINING PROTEIN"/>
    <property type="match status" value="1"/>
</dbReference>
<keyword evidence="2" id="KW-0732">Signal</keyword>
<protein>
    <submittedName>
        <fullName evidence="4">Amidohydrolase family protein</fullName>
    </submittedName>
</protein>
<reference evidence="4" key="1">
    <citation type="submission" date="2021-11" db="EMBL/GenBank/DDBJ databases">
        <title>Genome sequence.</title>
        <authorList>
            <person name="Sun Q."/>
        </authorList>
    </citation>
    <scope>NUCLEOTIDE SEQUENCE</scope>
    <source>
        <strain evidence="4">JC740</strain>
    </source>
</reference>
<dbReference type="InterPro" id="IPR006680">
    <property type="entry name" value="Amidohydro-rel"/>
</dbReference>
<dbReference type="RefSeq" id="WP_230274023.1">
    <property type="nucleotide sequence ID" value="NZ_JAJKFW010000023.1"/>
</dbReference>
<sequence length="330" mass="37533">MTEFNRLTLCCSIILCCLSGPVVAQQLVREPAKKRWIIDPHTHFKGAEQIEWEARTTKRHPKNTLGHVITPEDYRSVADRLGIQSTVVVEAVEQDTPQFNDWLLEQAESDLISGYVARGNLLSPEFAANYERYKSSGYLRGFRFRQAELRGYLDHETARQHLQYLERDGMVVDLLVSSDHAESVMTLAREFPELTIVIDHCFGARLVGGKVSPGWTKAVNDCSEFPNVHCKLSSILNFSDAAPFGQPASVDLETYQPILETCFRAFGEDRVMFATNWAVCTHYGQVDDVVSIVTEFLKSKGEQALHKGMRENALRVFQIREEHLRPRENK</sequence>
<evidence type="ECO:0000313" key="5">
    <source>
        <dbReference type="Proteomes" id="UP001430306"/>
    </source>
</evidence>
<dbReference type="Gene3D" id="3.20.20.140">
    <property type="entry name" value="Metal-dependent hydrolases"/>
    <property type="match status" value="1"/>
</dbReference>
<accession>A0ABS8NHN7</accession>
<feature type="chain" id="PRO_5046269447" evidence="2">
    <location>
        <begin position="25"/>
        <end position="330"/>
    </location>
</feature>
<keyword evidence="5" id="KW-1185">Reference proteome</keyword>
<dbReference type="PANTHER" id="PTHR43569">
    <property type="entry name" value="AMIDOHYDROLASE"/>
    <property type="match status" value="1"/>
</dbReference>
<name>A0ABS8NHN7_9BACT</name>
<gene>
    <name evidence="4" type="ORF">LOC71_12405</name>
</gene>
<feature type="domain" description="Amidohydrolase-related" evidence="3">
    <location>
        <begin position="38"/>
        <end position="318"/>
    </location>
</feature>
<feature type="signal peptide" evidence="2">
    <location>
        <begin position="1"/>
        <end position="24"/>
    </location>
</feature>
<dbReference type="Proteomes" id="UP001430306">
    <property type="component" value="Unassembled WGS sequence"/>
</dbReference>
<dbReference type="InterPro" id="IPR052350">
    <property type="entry name" value="Metallo-dep_Lactonases"/>
</dbReference>
<evidence type="ECO:0000313" key="4">
    <source>
        <dbReference type="EMBL" id="MCC9643079.1"/>
    </source>
</evidence>
<comment type="similarity">
    <text evidence="1">Belongs to the metallo-dependent hydrolases superfamily.</text>
</comment>